<reference evidence="1 2" key="1">
    <citation type="submission" date="2016-10" db="EMBL/GenBank/DDBJ databases">
        <title>Draft genome sequence of Coniochaeta ligniaria NRRL30616, a lignocellulolytic fungus for bioabatement of inhibitors in plant biomass hydrolysates.</title>
        <authorList>
            <consortium name="DOE Joint Genome Institute"/>
            <person name="Jimenez D.J."/>
            <person name="Hector R.E."/>
            <person name="Riley R."/>
            <person name="Sun H."/>
            <person name="Grigoriev I.V."/>
            <person name="Van Elsas J.D."/>
            <person name="Nichols N.N."/>
        </authorList>
    </citation>
    <scope>NUCLEOTIDE SEQUENCE [LARGE SCALE GENOMIC DNA]</scope>
    <source>
        <strain evidence="1 2">NRRL 30616</strain>
    </source>
</reference>
<dbReference type="EMBL" id="KV875094">
    <property type="protein sequence ID" value="OIW33016.1"/>
    <property type="molecule type" value="Genomic_DNA"/>
</dbReference>
<organism evidence="1 2">
    <name type="scientific">Coniochaeta ligniaria NRRL 30616</name>
    <dbReference type="NCBI Taxonomy" id="1408157"/>
    <lineage>
        <taxon>Eukaryota</taxon>
        <taxon>Fungi</taxon>
        <taxon>Dikarya</taxon>
        <taxon>Ascomycota</taxon>
        <taxon>Pezizomycotina</taxon>
        <taxon>Sordariomycetes</taxon>
        <taxon>Sordariomycetidae</taxon>
        <taxon>Coniochaetales</taxon>
        <taxon>Coniochaetaceae</taxon>
        <taxon>Coniochaeta</taxon>
    </lineage>
</organism>
<keyword evidence="2" id="KW-1185">Reference proteome</keyword>
<proteinExistence type="predicted"/>
<gene>
    <name evidence="1" type="ORF">CONLIGDRAFT_161308</name>
</gene>
<evidence type="ECO:0000313" key="2">
    <source>
        <dbReference type="Proteomes" id="UP000182658"/>
    </source>
</evidence>
<dbReference type="InParanoid" id="A0A1J7JSQ6"/>
<sequence>MSSRDTDTCSVSLRRTRRGNATKLPPVHKSFVSDWTAHDFSFSSPWQRLRARRGVHCLHCPHCPHCPGSWPKPPAEPSIPQNETVVWLRDALARFPGFRNVGSWFGRLAINVTFSCKEGKYWMRYQQRVEDLKYLSNAIHLRRRGLYTVQRSFDISSHATRLLHPQSSGPMAKAFGFEPAQIAGFDNNRYPVR</sequence>
<protein>
    <submittedName>
        <fullName evidence="1">Uncharacterized protein</fullName>
    </submittedName>
</protein>
<dbReference type="Proteomes" id="UP000182658">
    <property type="component" value="Unassembled WGS sequence"/>
</dbReference>
<evidence type="ECO:0000313" key="1">
    <source>
        <dbReference type="EMBL" id="OIW33016.1"/>
    </source>
</evidence>
<accession>A0A1J7JSQ6</accession>
<name>A0A1J7JSQ6_9PEZI</name>
<dbReference type="AlphaFoldDB" id="A0A1J7JSQ6"/>